<protein>
    <recommendedName>
        <fullName evidence="1">Gfd2/YDR514C-like C-terminal domain-containing protein</fullName>
    </recommendedName>
</protein>
<dbReference type="GO" id="GO:0005634">
    <property type="term" value="C:nucleus"/>
    <property type="evidence" value="ECO:0007669"/>
    <property type="project" value="TreeGrafter"/>
</dbReference>
<evidence type="ECO:0000313" key="3">
    <source>
        <dbReference type="Proteomes" id="UP001199106"/>
    </source>
</evidence>
<sequence length="335" mass="37266">MSSNNSTNSRACSPAGFLEEPSSVSTISISNVPEMPMKEYGFGMEKAGAPALAAHTIVVTMDCEKFESEPRVLTEYGLNTFSRKDMALVLKTPGIYGEEMLRNIYYYHIRLCEHAHYINRRFCRGNPEKNRFGSTRFATKIQAKDFLTSCLSWPIEQNKKDGAKCPVIFLGHAVKNELQTLQHELGINPTVTDNVVAIIDTQKIAKEQGVHIRGEWISLADLMQNIDAEFRDGHTAGNDAAYTIIGALQMVMDGFQTCTHRTLQRVVDDVVSYSKEVVPEEVGVAKYCTRCASNSHNQPQCRGSIKKCDRCLTAGKIPASNTHITKLCSHGAPRW</sequence>
<dbReference type="Proteomes" id="UP001199106">
    <property type="component" value="Unassembled WGS sequence"/>
</dbReference>
<dbReference type="InterPro" id="IPR048519">
    <property type="entry name" value="Gfd2/YDR514C-like_C"/>
</dbReference>
<keyword evidence="3" id="KW-1185">Reference proteome</keyword>
<evidence type="ECO:0000259" key="1">
    <source>
        <dbReference type="Pfam" id="PF21762"/>
    </source>
</evidence>
<organism evidence="2 3">
    <name type="scientific">Alternaria panax</name>
    <dbReference type="NCBI Taxonomy" id="48097"/>
    <lineage>
        <taxon>Eukaryota</taxon>
        <taxon>Fungi</taxon>
        <taxon>Dikarya</taxon>
        <taxon>Ascomycota</taxon>
        <taxon>Pezizomycotina</taxon>
        <taxon>Dothideomycetes</taxon>
        <taxon>Pleosporomycetidae</taxon>
        <taxon>Pleosporales</taxon>
        <taxon>Pleosporineae</taxon>
        <taxon>Pleosporaceae</taxon>
        <taxon>Alternaria</taxon>
        <taxon>Alternaria sect. Panax</taxon>
    </lineage>
</organism>
<dbReference type="InterPro" id="IPR012337">
    <property type="entry name" value="RNaseH-like_sf"/>
</dbReference>
<name>A0AAD4IFL2_9PLEO</name>
<evidence type="ECO:0000313" key="2">
    <source>
        <dbReference type="EMBL" id="KAG9193543.1"/>
    </source>
</evidence>
<comment type="caution">
    <text evidence="2">The sequence shown here is derived from an EMBL/GenBank/DDBJ whole genome shotgun (WGS) entry which is preliminary data.</text>
</comment>
<dbReference type="AlphaFoldDB" id="A0AAD4IFL2"/>
<dbReference type="Pfam" id="PF21762">
    <property type="entry name" value="DEDDh_C"/>
    <property type="match status" value="1"/>
</dbReference>
<reference evidence="2" key="1">
    <citation type="submission" date="2021-07" db="EMBL/GenBank/DDBJ databases">
        <title>Genome Resource of American Ginseng Black Spot Pathogen Alternaria panax.</title>
        <authorList>
            <person name="Qiu C."/>
            <person name="Wang W."/>
            <person name="Liu Z."/>
        </authorList>
    </citation>
    <scope>NUCLEOTIDE SEQUENCE</scope>
    <source>
        <strain evidence="2">BNCC115425</strain>
    </source>
</reference>
<accession>A0AAD4IFL2</accession>
<feature type="domain" description="Gfd2/YDR514C-like C-terminal" evidence="1">
    <location>
        <begin position="58"/>
        <end position="250"/>
    </location>
</feature>
<proteinExistence type="predicted"/>
<dbReference type="PANTHER" id="PTHR28083">
    <property type="entry name" value="GOOD FOR FULL DBP5 ACTIVITY PROTEIN 2"/>
    <property type="match status" value="1"/>
</dbReference>
<dbReference type="EMBL" id="JAANER010000002">
    <property type="protein sequence ID" value="KAG9193543.1"/>
    <property type="molecule type" value="Genomic_DNA"/>
</dbReference>
<dbReference type="PANTHER" id="PTHR28083:SF1">
    <property type="entry name" value="GOOD FOR FULL DBP5 ACTIVITY PROTEIN 2"/>
    <property type="match status" value="1"/>
</dbReference>
<gene>
    <name evidence="2" type="ORF">G6011_03578</name>
</gene>
<dbReference type="SUPFAM" id="SSF53098">
    <property type="entry name" value="Ribonuclease H-like"/>
    <property type="match status" value="1"/>
</dbReference>
<dbReference type="InterPro" id="IPR040151">
    <property type="entry name" value="Gfd2/YDR514C-like"/>
</dbReference>